<keyword evidence="4" id="KW-1185">Reference proteome</keyword>
<dbReference type="RefSeq" id="WP_115480643.1">
    <property type="nucleotide sequence ID" value="NZ_QRCT01000011.1"/>
</dbReference>
<evidence type="ECO:0000313" key="4">
    <source>
        <dbReference type="Proteomes" id="UP000255036"/>
    </source>
</evidence>
<dbReference type="SMART" id="SM00646">
    <property type="entry name" value="Ami_3"/>
    <property type="match status" value="1"/>
</dbReference>
<organism evidence="3 4">
    <name type="scientific">Anaerosacchariphilus polymeriproducens</name>
    <dbReference type="NCBI Taxonomy" id="1812858"/>
    <lineage>
        <taxon>Bacteria</taxon>
        <taxon>Bacillati</taxon>
        <taxon>Bacillota</taxon>
        <taxon>Clostridia</taxon>
        <taxon>Lachnospirales</taxon>
        <taxon>Lachnospiraceae</taxon>
        <taxon>Anaerosacchariphilus</taxon>
    </lineage>
</organism>
<name>A0A371AYZ9_9FIRM</name>
<gene>
    <name evidence="3" type="ORF">DWV06_02675</name>
</gene>
<feature type="domain" description="MurNAc-LAA" evidence="2">
    <location>
        <begin position="217"/>
        <end position="332"/>
    </location>
</feature>
<dbReference type="Proteomes" id="UP000255036">
    <property type="component" value="Unassembled WGS sequence"/>
</dbReference>
<dbReference type="PANTHER" id="PTHR30404:SF0">
    <property type="entry name" value="N-ACETYLMURAMOYL-L-ALANINE AMIDASE AMIC"/>
    <property type="match status" value="1"/>
</dbReference>
<evidence type="ECO:0000256" key="1">
    <source>
        <dbReference type="ARBA" id="ARBA00022801"/>
    </source>
</evidence>
<dbReference type="OrthoDB" id="43070at2"/>
<dbReference type="GO" id="GO:0008745">
    <property type="term" value="F:N-acetylmuramoyl-L-alanine amidase activity"/>
    <property type="evidence" value="ECO:0007669"/>
    <property type="project" value="InterPro"/>
</dbReference>
<accession>A0A371AYZ9</accession>
<dbReference type="InterPro" id="IPR002508">
    <property type="entry name" value="MurNAc-LAA_cat"/>
</dbReference>
<dbReference type="AlphaFoldDB" id="A0A371AYZ9"/>
<dbReference type="PANTHER" id="PTHR30404">
    <property type="entry name" value="N-ACETYLMURAMOYL-L-ALANINE AMIDASE"/>
    <property type="match status" value="1"/>
</dbReference>
<reference evidence="3 4" key="1">
    <citation type="submission" date="2018-07" db="EMBL/GenBank/DDBJ databases">
        <title>Anaerosacharophilus polymeroproducens gen. nov. sp. nov., an anaerobic bacterium isolated from salt field.</title>
        <authorList>
            <person name="Kim W."/>
            <person name="Yang S.-H."/>
            <person name="Oh J."/>
            <person name="Lee J.-H."/>
            <person name="Kwon K.K."/>
        </authorList>
    </citation>
    <scope>NUCLEOTIDE SEQUENCE [LARGE SCALE GENOMIC DNA]</scope>
    <source>
        <strain evidence="3 4">MCWD5</strain>
    </source>
</reference>
<evidence type="ECO:0000313" key="3">
    <source>
        <dbReference type="EMBL" id="RDU24769.1"/>
    </source>
</evidence>
<dbReference type="EMBL" id="QRCT01000011">
    <property type="protein sequence ID" value="RDU24769.1"/>
    <property type="molecule type" value="Genomic_DNA"/>
</dbReference>
<dbReference type="SUPFAM" id="SSF53187">
    <property type="entry name" value="Zn-dependent exopeptidases"/>
    <property type="match status" value="1"/>
</dbReference>
<dbReference type="GO" id="GO:0009253">
    <property type="term" value="P:peptidoglycan catabolic process"/>
    <property type="evidence" value="ECO:0007669"/>
    <property type="project" value="InterPro"/>
</dbReference>
<comment type="caution">
    <text evidence="3">The sequence shown here is derived from an EMBL/GenBank/DDBJ whole genome shotgun (WGS) entry which is preliminary data.</text>
</comment>
<keyword evidence="1" id="KW-0378">Hydrolase</keyword>
<dbReference type="GO" id="GO:0030288">
    <property type="term" value="C:outer membrane-bounded periplasmic space"/>
    <property type="evidence" value="ECO:0007669"/>
    <property type="project" value="TreeGrafter"/>
</dbReference>
<proteinExistence type="predicted"/>
<dbReference type="Gene3D" id="3.40.630.40">
    <property type="entry name" value="Zn-dependent exopeptidases"/>
    <property type="match status" value="1"/>
</dbReference>
<sequence>MDKNLMKKTSIFCCILLMMVLSVISIFGKTPSKNQTNMSGVEMLNFYTRQAKEEQEEIVEGKVRIKMPEGIGRGDIRINNDYVNQTVTIHVPETSEKFYYNYPLVGSSDYIQDLSYGFKDGKASIKIILDSVYEHIIEFRDDYLYLSFVEPKSLYDKIVVIDAGHGGTEPGKPAGDILEKNINLDIVLKLKKMLDNTDIRVYYTRLKDENPSFFHRVNLANATKANMFISIHNNSNESYIHGTQVLWNEKKKYKGLGTFELSQILLDEAVKSMGSKDMGLIDGNEAAYIVRTAEVPASIIEVGFMTNDAELANLLTDEYQQKAAQGIYNGILRAFEEGF</sequence>
<dbReference type="InterPro" id="IPR050695">
    <property type="entry name" value="N-acetylmuramoyl_amidase_3"/>
</dbReference>
<evidence type="ECO:0000259" key="2">
    <source>
        <dbReference type="SMART" id="SM00646"/>
    </source>
</evidence>
<dbReference type="Pfam" id="PF01520">
    <property type="entry name" value="Amidase_3"/>
    <property type="match status" value="1"/>
</dbReference>
<dbReference type="CDD" id="cd02696">
    <property type="entry name" value="MurNAc-LAA"/>
    <property type="match status" value="1"/>
</dbReference>
<protein>
    <submittedName>
        <fullName evidence="3">N-acetylmuramoyl-L-alanine amidase</fullName>
    </submittedName>
</protein>